<name>A0AA38BPK1_TAXCH</name>
<dbReference type="GO" id="GO:0008270">
    <property type="term" value="F:zinc ion binding"/>
    <property type="evidence" value="ECO:0007669"/>
    <property type="project" value="UniProtKB-KW"/>
</dbReference>
<dbReference type="SMART" id="SM00343">
    <property type="entry name" value="ZnF_C2HC"/>
    <property type="match status" value="1"/>
</dbReference>
<keyword evidence="1" id="KW-0863">Zinc-finger</keyword>
<reference evidence="3 4" key="1">
    <citation type="journal article" date="2021" name="Nat. Plants">
        <title>The Taxus genome provides insights into paclitaxel biosynthesis.</title>
        <authorList>
            <person name="Xiong X."/>
            <person name="Gou J."/>
            <person name="Liao Q."/>
            <person name="Li Y."/>
            <person name="Zhou Q."/>
            <person name="Bi G."/>
            <person name="Li C."/>
            <person name="Du R."/>
            <person name="Wang X."/>
            <person name="Sun T."/>
            <person name="Guo L."/>
            <person name="Liang H."/>
            <person name="Lu P."/>
            <person name="Wu Y."/>
            <person name="Zhang Z."/>
            <person name="Ro D.K."/>
            <person name="Shang Y."/>
            <person name="Huang S."/>
            <person name="Yan J."/>
        </authorList>
    </citation>
    <scope>NUCLEOTIDE SEQUENCE [LARGE SCALE GENOMIC DNA]</scope>
    <source>
        <strain evidence="3">Ta-2019</strain>
    </source>
</reference>
<dbReference type="SUPFAM" id="SSF57756">
    <property type="entry name" value="Retrovirus zinc finger-like domains"/>
    <property type="match status" value="1"/>
</dbReference>
<dbReference type="PANTHER" id="PTHR48237">
    <property type="entry name" value="GAMMA-TUBULIN COMPLEX COMPONENT"/>
    <property type="match status" value="1"/>
</dbReference>
<dbReference type="InterPro" id="IPR036875">
    <property type="entry name" value="Znf_CCHC_sf"/>
</dbReference>
<dbReference type="InterPro" id="IPR054722">
    <property type="entry name" value="PolX-like_BBD"/>
</dbReference>
<keyword evidence="1" id="KW-0862">Zinc</keyword>
<accession>A0AA38BPK1</accession>
<protein>
    <recommendedName>
        <fullName evidence="2">CCHC-type domain-containing protein</fullName>
    </recommendedName>
</protein>
<dbReference type="AlphaFoldDB" id="A0AA38BPK1"/>
<evidence type="ECO:0000256" key="1">
    <source>
        <dbReference type="PROSITE-ProRule" id="PRU00047"/>
    </source>
</evidence>
<dbReference type="Pfam" id="PF00098">
    <property type="entry name" value="zf-CCHC"/>
    <property type="match status" value="1"/>
</dbReference>
<dbReference type="Proteomes" id="UP000824469">
    <property type="component" value="Unassembled WGS sequence"/>
</dbReference>
<comment type="caution">
    <text evidence="3">The sequence shown here is derived from an EMBL/GenBank/DDBJ whole genome shotgun (WGS) entry which is preliminary data.</text>
</comment>
<evidence type="ECO:0000313" key="3">
    <source>
        <dbReference type="EMBL" id="KAH9287991.1"/>
    </source>
</evidence>
<dbReference type="Pfam" id="PF22936">
    <property type="entry name" value="Pol_BBD"/>
    <property type="match status" value="1"/>
</dbReference>
<organism evidence="3 4">
    <name type="scientific">Taxus chinensis</name>
    <name type="common">Chinese yew</name>
    <name type="synonym">Taxus wallichiana var. chinensis</name>
    <dbReference type="NCBI Taxonomy" id="29808"/>
    <lineage>
        <taxon>Eukaryota</taxon>
        <taxon>Viridiplantae</taxon>
        <taxon>Streptophyta</taxon>
        <taxon>Embryophyta</taxon>
        <taxon>Tracheophyta</taxon>
        <taxon>Spermatophyta</taxon>
        <taxon>Pinopsida</taxon>
        <taxon>Pinidae</taxon>
        <taxon>Conifers II</taxon>
        <taxon>Cupressales</taxon>
        <taxon>Taxaceae</taxon>
        <taxon>Taxus</taxon>
    </lineage>
</organism>
<keyword evidence="4" id="KW-1185">Reference proteome</keyword>
<sequence length="805" mass="91108">MEKPTIVEDADVGLQMTQVLTGQDSNISKVAAAVDVKKEHELEANEKDMEQQEGERGTRLIRKRAPKKKFDKIINESKSLLIKNAMHEEASEEDKAWLASLTEVEVDMLISIKQMAMERAKTIQDDRAHGIFNFKVLRAMGLLLKEFIMERLKNSHLPAEVFETQSNPRENNECRLLIERERECNDLKPIVKSESEGVAETNDMKRKRAVGSQFEEALSTGTNWKFGEALVGHKLKLFHRWRKSLKQLERKRGLPSSYESFVEALHLMAESQTLTFDKVSSYLLQKERRQLQAESNCDHSESAFVTQSKGKWKRQSGESSTRYQVTCYYCHKVGHLKRDCRKRMYDLSKQNKKPCNEEHVAAVAEERDSDDEYALYCLTISCSNDSGTSCWIIDSGASAHFSCRRDWYVSFTANICFESVVLADGESLAVEGIGDICIVLNNAHKLLIRNVRYVPSLQKNLLSIRQLTENPNISVDFCGKKCVVSDVKQRRIIALGVGVGGQYQLVDPAAINMNARVEDSSTIQDVQEAAMPWEEAIPHKSVDLDTVKLHAPIVEGISTILGVRKADMPWEDGFPHSEKQFVVDGDSPIPDALTVHGEMACPATHSEVLARRTIEHEQVAHCVVKNLSQHRGIDEQIDKTEMVISPVETETTAETEMVISPTIEELVLTPAQMVTFFFLKKSDEHYMVVQGRDRGDFDHRIIESLYRLQQATQAWNGFFNSHLRGSDFSTLEMGLTLSTIGDSSLVNESRNREPVDHLPYLLFMGPDFCVVVRLHSTTASQLRTADFKVQLMAQSIDVMTKHMGF</sequence>
<evidence type="ECO:0000313" key="4">
    <source>
        <dbReference type="Proteomes" id="UP000824469"/>
    </source>
</evidence>
<evidence type="ECO:0000259" key="2">
    <source>
        <dbReference type="PROSITE" id="PS50158"/>
    </source>
</evidence>
<proteinExistence type="predicted"/>
<dbReference type="EMBL" id="JAHRHJ020003813">
    <property type="protein sequence ID" value="KAH9287991.1"/>
    <property type="molecule type" value="Genomic_DNA"/>
</dbReference>
<gene>
    <name evidence="3" type="ORF">KI387_032108</name>
</gene>
<dbReference type="PROSITE" id="PS50158">
    <property type="entry name" value="ZF_CCHC"/>
    <property type="match status" value="1"/>
</dbReference>
<dbReference type="Gene3D" id="4.10.60.10">
    <property type="entry name" value="Zinc finger, CCHC-type"/>
    <property type="match status" value="1"/>
</dbReference>
<dbReference type="InterPro" id="IPR001878">
    <property type="entry name" value="Znf_CCHC"/>
</dbReference>
<dbReference type="GO" id="GO:0003676">
    <property type="term" value="F:nucleic acid binding"/>
    <property type="evidence" value="ECO:0007669"/>
    <property type="project" value="InterPro"/>
</dbReference>
<keyword evidence="1" id="KW-0479">Metal-binding</keyword>
<feature type="domain" description="CCHC-type" evidence="2">
    <location>
        <begin position="327"/>
        <end position="342"/>
    </location>
</feature>
<dbReference type="PANTHER" id="PTHR48237:SF1">
    <property type="entry name" value="SPC97_SPC98 FAMILY OF SPINDLE POLE BODY (SBP) COMPONENT"/>
    <property type="match status" value="1"/>
</dbReference>